<dbReference type="PANTHER" id="PTHR30566:SF25">
    <property type="entry name" value="INNER MEMBRANE PROTEIN"/>
    <property type="match status" value="1"/>
</dbReference>
<feature type="transmembrane region" description="Helical" evidence="5">
    <location>
        <begin position="84"/>
        <end position="104"/>
    </location>
</feature>
<dbReference type="GO" id="GO:0016020">
    <property type="term" value="C:membrane"/>
    <property type="evidence" value="ECO:0007669"/>
    <property type="project" value="UniProtKB-SubCell"/>
</dbReference>
<dbReference type="InterPro" id="IPR006685">
    <property type="entry name" value="MscS_channel_2nd"/>
</dbReference>
<comment type="caution">
    <text evidence="7">The sequence shown here is derived from an EMBL/GenBank/DDBJ whole genome shotgun (WGS) entry which is preliminary data.</text>
</comment>
<dbReference type="AlphaFoldDB" id="A0A4V2F5N6"/>
<reference evidence="7 8" key="1">
    <citation type="submission" date="2019-02" db="EMBL/GenBank/DDBJ databases">
        <title>Genomic Encyclopedia of Type Strains, Phase IV (KMG-IV): sequencing the most valuable type-strain genomes for metagenomic binning, comparative biology and taxonomic classification.</title>
        <authorList>
            <person name="Goeker M."/>
        </authorList>
    </citation>
    <scope>NUCLEOTIDE SEQUENCE [LARGE SCALE GENOMIC DNA]</scope>
    <source>
        <strain evidence="7 8">DSM 17196</strain>
    </source>
</reference>
<evidence type="ECO:0000256" key="3">
    <source>
        <dbReference type="ARBA" id="ARBA00022989"/>
    </source>
</evidence>
<feature type="transmembrane region" description="Helical" evidence="5">
    <location>
        <begin position="41"/>
        <end position="64"/>
    </location>
</feature>
<dbReference type="Gene3D" id="1.10.287.1260">
    <property type="match status" value="1"/>
</dbReference>
<accession>A0A4V2F5N6</accession>
<dbReference type="InterPro" id="IPR023408">
    <property type="entry name" value="MscS_beta-dom_sf"/>
</dbReference>
<keyword evidence="2 5" id="KW-0812">Transmembrane</keyword>
<dbReference type="EMBL" id="SGXE01000002">
    <property type="protein sequence ID" value="RZS93449.1"/>
    <property type="molecule type" value="Genomic_DNA"/>
</dbReference>
<keyword evidence="4 5" id="KW-0472">Membrane</keyword>
<proteinExistence type="predicted"/>
<dbReference type="GO" id="GO:0008381">
    <property type="term" value="F:mechanosensitive monoatomic ion channel activity"/>
    <property type="evidence" value="ECO:0007669"/>
    <property type="project" value="UniProtKB-ARBA"/>
</dbReference>
<dbReference type="RefSeq" id="WP_242610717.1">
    <property type="nucleotide sequence ID" value="NZ_SGXE01000002.1"/>
</dbReference>
<evidence type="ECO:0000256" key="2">
    <source>
        <dbReference type="ARBA" id="ARBA00022692"/>
    </source>
</evidence>
<organism evidence="7 8">
    <name type="scientific">Aquimarina brevivitae</name>
    <dbReference type="NCBI Taxonomy" id="323412"/>
    <lineage>
        <taxon>Bacteria</taxon>
        <taxon>Pseudomonadati</taxon>
        <taxon>Bacteroidota</taxon>
        <taxon>Flavobacteriia</taxon>
        <taxon>Flavobacteriales</taxon>
        <taxon>Flavobacteriaceae</taxon>
        <taxon>Aquimarina</taxon>
    </lineage>
</organism>
<feature type="domain" description="Mechanosensitive ion channel MscS" evidence="6">
    <location>
        <begin position="183"/>
        <end position="246"/>
    </location>
</feature>
<evidence type="ECO:0000256" key="1">
    <source>
        <dbReference type="ARBA" id="ARBA00004370"/>
    </source>
</evidence>
<dbReference type="SUPFAM" id="SSF50182">
    <property type="entry name" value="Sm-like ribonucleoproteins"/>
    <property type="match status" value="1"/>
</dbReference>
<dbReference type="Pfam" id="PF00924">
    <property type="entry name" value="MS_channel_2nd"/>
    <property type="match status" value="1"/>
</dbReference>
<evidence type="ECO:0000256" key="4">
    <source>
        <dbReference type="ARBA" id="ARBA00023136"/>
    </source>
</evidence>
<feature type="transmembrane region" description="Helical" evidence="5">
    <location>
        <begin position="158"/>
        <end position="177"/>
    </location>
</feature>
<dbReference type="Proteomes" id="UP000292262">
    <property type="component" value="Unassembled WGS sequence"/>
</dbReference>
<evidence type="ECO:0000313" key="7">
    <source>
        <dbReference type="EMBL" id="RZS93449.1"/>
    </source>
</evidence>
<feature type="transmembrane region" description="Helical" evidence="5">
    <location>
        <begin position="125"/>
        <end position="152"/>
    </location>
</feature>
<feature type="transmembrane region" description="Helical" evidence="5">
    <location>
        <begin position="15"/>
        <end position="32"/>
    </location>
</feature>
<dbReference type="PANTHER" id="PTHR30566">
    <property type="entry name" value="YNAI-RELATED MECHANOSENSITIVE ION CHANNEL"/>
    <property type="match status" value="1"/>
</dbReference>
<evidence type="ECO:0000313" key="8">
    <source>
        <dbReference type="Proteomes" id="UP000292262"/>
    </source>
</evidence>
<name>A0A4V2F5N6_9FLAO</name>
<dbReference type="InterPro" id="IPR010920">
    <property type="entry name" value="LSM_dom_sf"/>
</dbReference>
<gene>
    <name evidence="7" type="ORF">EV197_2028</name>
</gene>
<evidence type="ECO:0000256" key="5">
    <source>
        <dbReference type="SAM" id="Phobius"/>
    </source>
</evidence>
<dbReference type="Gene3D" id="2.30.30.60">
    <property type="match status" value="1"/>
</dbReference>
<sequence>MKLMALDPDLLKKTSIVFLILVLTFITIKFILKKIGKDPKYYLPTTFAKQVTAPLIIFLLATFLQFRSVKAFFKEFNFGYTKQVATLLFIISVTWTILVFIKVVKNKIFKRYNISKKNNLKARKVLTQLNILERISTFIIVLLAIGIALMSFDKIKSIGVSVLTSAGLAGIIVGFSAQKALGTLLAGIQIAFTQPIRLDDVLIVEGEWGIVEEITLTYVVIKIWDKRRLVVPTTYFIEKPFQNWTRSTSDILGTVFIYTDYNVNFDKLRGKLTNILENTPLWNKEVNVLQVTNAAKDNVEIRALMSADDSPTAWDLRVHVREELIKYIQQEFPESIPRTTVRMDSSS</sequence>
<comment type="subcellular location">
    <subcellularLocation>
        <location evidence="1">Membrane</location>
    </subcellularLocation>
</comment>
<keyword evidence="3 5" id="KW-1133">Transmembrane helix</keyword>
<protein>
    <submittedName>
        <fullName evidence="7">Small-conductance mechanosensitive channel</fullName>
    </submittedName>
</protein>
<evidence type="ECO:0000259" key="6">
    <source>
        <dbReference type="Pfam" id="PF00924"/>
    </source>
</evidence>
<keyword evidence="8" id="KW-1185">Reference proteome</keyword>